<organism evidence="2 3">
    <name type="scientific">Crepidotus variabilis</name>
    <dbReference type="NCBI Taxonomy" id="179855"/>
    <lineage>
        <taxon>Eukaryota</taxon>
        <taxon>Fungi</taxon>
        <taxon>Dikarya</taxon>
        <taxon>Basidiomycota</taxon>
        <taxon>Agaricomycotina</taxon>
        <taxon>Agaricomycetes</taxon>
        <taxon>Agaricomycetidae</taxon>
        <taxon>Agaricales</taxon>
        <taxon>Agaricineae</taxon>
        <taxon>Crepidotaceae</taxon>
        <taxon>Crepidotus</taxon>
    </lineage>
</organism>
<dbReference type="Proteomes" id="UP000807306">
    <property type="component" value="Unassembled WGS sequence"/>
</dbReference>
<proteinExistence type="predicted"/>
<protein>
    <submittedName>
        <fullName evidence="2">Uncharacterized protein</fullName>
    </submittedName>
</protein>
<feature type="compositionally biased region" description="Basic and acidic residues" evidence="1">
    <location>
        <begin position="1"/>
        <end position="16"/>
    </location>
</feature>
<keyword evidence="3" id="KW-1185">Reference proteome</keyword>
<reference evidence="2" key="1">
    <citation type="submission" date="2020-11" db="EMBL/GenBank/DDBJ databases">
        <authorList>
            <consortium name="DOE Joint Genome Institute"/>
            <person name="Ahrendt S."/>
            <person name="Riley R."/>
            <person name="Andreopoulos W."/>
            <person name="Labutti K."/>
            <person name="Pangilinan J."/>
            <person name="Ruiz-Duenas F.J."/>
            <person name="Barrasa J.M."/>
            <person name="Sanchez-Garcia M."/>
            <person name="Camarero S."/>
            <person name="Miyauchi S."/>
            <person name="Serrano A."/>
            <person name="Linde D."/>
            <person name="Babiker R."/>
            <person name="Drula E."/>
            <person name="Ayuso-Fernandez I."/>
            <person name="Pacheco R."/>
            <person name="Padilla G."/>
            <person name="Ferreira P."/>
            <person name="Barriuso J."/>
            <person name="Kellner H."/>
            <person name="Castanera R."/>
            <person name="Alfaro M."/>
            <person name="Ramirez L."/>
            <person name="Pisabarro A.G."/>
            <person name="Kuo A."/>
            <person name="Tritt A."/>
            <person name="Lipzen A."/>
            <person name="He G."/>
            <person name="Yan M."/>
            <person name="Ng V."/>
            <person name="Cullen D."/>
            <person name="Martin F."/>
            <person name="Rosso M.-N."/>
            <person name="Henrissat B."/>
            <person name="Hibbett D."/>
            <person name="Martinez A.T."/>
            <person name="Grigoriev I.V."/>
        </authorList>
    </citation>
    <scope>NUCLEOTIDE SEQUENCE</scope>
    <source>
        <strain evidence="2">CBS 506.95</strain>
    </source>
</reference>
<dbReference type="EMBL" id="MU157969">
    <property type="protein sequence ID" value="KAF9521971.1"/>
    <property type="molecule type" value="Genomic_DNA"/>
</dbReference>
<feature type="region of interest" description="Disordered" evidence="1">
    <location>
        <begin position="1"/>
        <end position="39"/>
    </location>
</feature>
<sequence>MSKRKASDSPDIEHSSTESGVVPSSSKSSSKKKKTLSPDEVIAKALKKVSSSEAPSAKSVQQMLTRATVVGEEVMRETAGGMKPKTLKKGKGKAKADESEVQTRLVESIGMIILGLEVNPIFQEQVKAGVRDDGALAVWVPFFQTQKDLNAQVTAMTDQELLKPLPLCDSITPTTTHDELTELLREYFPSVFDNLDRLAIGRPACKYAPFVLCSKIPKGGYQPLQQPYPDGAAIARLFGKRGSNVERRVFFGNSWIWKT</sequence>
<comment type="caution">
    <text evidence="2">The sequence shown here is derived from an EMBL/GenBank/DDBJ whole genome shotgun (WGS) entry which is preliminary data.</text>
</comment>
<dbReference type="AlphaFoldDB" id="A0A9P6JI25"/>
<evidence type="ECO:0000313" key="3">
    <source>
        <dbReference type="Proteomes" id="UP000807306"/>
    </source>
</evidence>
<evidence type="ECO:0000256" key="1">
    <source>
        <dbReference type="SAM" id="MobiDB-lite"/>
    </source>
</evidence>
<evidence type="ECO:0000313" key="2">
    <source>
        <dbReference type="EMBL" id="KAF9521971.1"/>
    </source>
</evidence>
<gene>
    <name evidence="2" type="ORF">CPB83DRAFT_151708</name>
</gene>
<name>A0A9P6JI25_9AGAR</name>
<accession>A0A9P6JI25</accession>